<accession>A0AAV6TPN6</accession>
<protein>
    <submittedName>
        <fullName evidence="1">Uncharacterized protein</fullName>
    </submittedName>
</protein>
<evidence type="ECO:0000313" key="2">
    <source>
        <dbReference type="Proteomes" id="UP000827092"/>
    </source>
</evidence>
<reference evidence="1 2" key="1">
    <citation type="journal article" date="2022" name="Nat. Ecol. Evol.">
        <title>A masculinizing supergene underlies an exaggerated male reproductive morph in a spider.</title>
        <authorList>
            <person name="Hendrickx F."/>
            <person name="De Corte Z."/>
            <person name="Sonet G."/>
            <person name="Van Belleghem S.M."/>
            <person name="Kostlbacher S."/>
            <person name="Vangestel C."/>
        </authorList>
    </citation>
    <scope>NUCLEOTIDE SEQUENCE [LARGE SCALE GENOMIC DNA]</scope>
    <source>
        <strain evidence="1">W744_W776</strain>
    </source>
</reference>
<dbReference type="Proteomes" id="UP000827092">
    <property type="component" value="Unassembled WGS sequence"/>
</dbReference>
<dbReference type="AlphaFoldDB" id="A0AAV6TPN6"/>
<sequence length="107" mass="12352">MCKPKYSSFQSDDLVDMISTTVRKMNKSGDDLRRQVLLNSVGKTLKSELGRKQRKLRRNYQVIMSQIYAKRAESVPETPEETQDDLLDLDDFFSSLKSVNSASDYHK</sequence>
<evidence type="ECO:0000313" key="1">
    <source>
        <dbReference type="EMBL" id="KAG8173653.1"/>
    </source>
</evidence>
<dbReference type="EMBL" id="JAFNEN010001564">
    <property type="protein sequence ID" value="KAG8173653.1"/>
    <property type="molecule type" value="Genomic_DNA"/>
</dbReference>
<organism evidence="1 2">
    <name type="scientific">Oedothorax gibbosus</name>
    <dbReference type="NCBI Taxonomy" id="931172"/>
    <lineage>
        <taxon>Eukaryota</taxon>
        <taxon>Metazoa</taxon>
        <taxon>Ecdysozoa</taxon>
        <taxon>Arthropoda</taxon>
        <taxon>Chelicerata</taxon>
        <taxon>Arachnida</taxon>
        <taxon>Araneae</taxon>
        <taxon>Araneomorphae</taxon>
        <taxon>Entelegynae</taxon>
        <taxon>Araneoidea</taxon>
        <taxon>Linyphiidae</taxon>
        <taxon>Erigoninae</taxon>
        <taxon>Oedothorax</taxon>
    </lineage>
</organism>
<comment type="caution">
    <text evidence="1">The sequence shown here is derived from an EMBL/GenBank/DDBJ whole genome shotgun (WGS) entry which is preliminary data.</text>
</comment>
<proteinExistence type="predicted"/>
<name>A0AAV6TPN6_9ARAC</name>
<keyword evidence="2" id="KW-1185">Reference proteome</keyword>
<gene>
    <name evidence="1" type="ORF">JTE90_010539</name>
</gene>